<gene>
    <name evidence="1" type="ORF">QTO34_015493</name>
</gene>
<organism evidence="1 2">
    <name type="scientific">Cnephaeus nilssonii</name>
    <name type="common">Northern bat</name>
    <name type="synonym">Eptesicus nilssonii</name>
    <dbReference type="NCBI Taxonomy" id="3371016"/>
    <lineage>
        <taxon>Eukaryota</taxon>
        <taxon>Metazoa</taxon>
        <taxon>Chordata</taxon>
        <taxon>Craniata</taxon>
        <taxon>Vertebrata</taxon>
        <taxon>Euteleostomi</taxon>
        <taxon>Mammalia</taxon>
        <taxon>Eutheria</taxon>
        <taxon>Laurasiatheria</taxon>
        <taxon>Chiroptera</taxon>
        <taxon>Yangochiroptera</taxon>
        <taxon>Vespertilionidae</taxon>
        <taxon>Cnephaeus</taxon>
    </lineage>
</organism>
<accession>A0AA40I477</accession>
<dbReference type="InterPro" id="IPR043136">
    <property type="entry name" value="B30.2/SPRY_sf"/>
</dbReference>
<evidence type="ECO:0000313" key="1">
    <source>
        <dbReference type="EMBL" id="KAK1342727.1"/>
    </source>
</evidence>
<dbReference type="Gene3D" id="2.60.120.920">
    <property type="match status" value="1"/>
</dbReference>
<reference evidence="1" key="1">
    <citation type="submission" date="2023-06" db="EMBL/GenBank/DDBJ databases">
        <title>Reference genome for the Northern bat (Eptesicus nilssonii), a most northern bat species.</title>
        <authorList>
            <person name="Laine V.N."/>
            <person name="Pulliainen A.T."/>
            <person name="Lilley T.M."/>
        </authorList>
    </citation>
    <scope>NUCLEOTIDE SEQUENCE</scope>
    <source>
        <strain evidence="1">BLF_Eptnil</strain>
        <tissue evidence="1">Kidney</tissue>
    </source>
</reference>
<protein>
    <submittedName>
        <fullName evidence="1">Uncharacterized protein</fullName>
    </submittedName>
</protein>
<comment type="caution">
    <text evidence="1">The sequence shown here is derived from an EMBL/GenBank/DDBJ whole genome shotgun (WGS) entry which is preliminary data.</text>
</comment>
<dbReference type="AlphaFoldDB" id="A0AA40I477"/>
<name>A0AA40I477_CNENI</name>
<dbReference type="SUPFAM" id="SSF49899">
    <property type="entry name" value="Concanavalin A-like lectins/glucanases"/>
    <property type="match status" value="1"/>
</dbReference>
<dbReference type="InterPro" id="IPR013320">
    <property type="entry name" value="ConA-like_dom_sf"/>
</dbReference>
<dbReference type="Proteomes" id="UP001177744">
    <property type="component" value="Unassembled WGS sequence"/>
</dbReference>
<keyword evidence="2" id="KW-1185">Reference proteome</keyword>
<evidence type="ECO:0000313" key="2">
    <source>
        <dbReference type="Proteomes" id="UP001177744"/>
    </source>
</evidence>
<sequence length="199" mass="23054">MLTRYIGALSNHLENAEMVYENQVASTCEVKRKKEKWREELDYECKELKCSLEVEQDDIDNHLLIEENDVEEKLIGNGRQISYCMFRLCNLLTEIAEKCLQTDENLLTSIESIHNTYENLETLAIFSYKLKDSKTVASRTPGEQKIGVFLDYELGAVSFYNLNNWSYLYRITDRFTAKLKPHFSSASSSEPLAISIIRV</sequence>
<proteinExistence type="predicted"/>
<dbReference type="EMBL" id="JAULJE010000005">
    <property type="protein sequence ID" value="KAK1342727.1"/>
    <property type="molecule type" value="Genomic_DNA"/>
</dbReference>